<protein>
    <submittedName>
        <fullName evidence="4">Myb_CC_LHEQLE domain-containing protein</fullName>
    </submittedName>
</protein>
<keyword evidence="3" id="KW-1185">Reference proteome</keyword>
<name>A0A0M3K6U7_ANISI</name>
<reference evidence="4" key="1">
    <citation type="submission" date="2017-02" db="UniProtKB">
        <authorList>
            <consortium name="WormBaseParasite"/>
        </authorList>
    </citation>
    <scope>IDENTIFICATION</scope>
</reference>
<gene>
    <name evidence="2" type="ORF">ASIM_LOCUS16095</name>
</gene>
<evidence type="ECO:0000313" key="2">
    <source>
        <dbReference type="EMBL" id="VDK56853.1"/>
    </source>
</evidence>
<accession>A0A0M3K6U7</accession>
<dbReference type="EMBL" id="UYRR01032804">
    <property type="protein sequence ID" value="VDK56853.1"/>
    <property type="molecule type" value="Genomic_DNA"/>
</dbReference>
<evidence type="ECO:0000313" key="3">
    <source>
        <dbReference type="Proteomes" id="UP000267096"/>
    </source>
</evidence>
<organism evidence="4">
    <name type="scientific">Anisakis simplex</name>
    <name type="common">Herring worm</name>
    <dbReference type="NCBI Taxonomy" id="6269"/>
    <lineage>
        <taxon>Eukaryota</taxon>
        <taxon>Metazoa</taxon>
        <taxon>Ecdysozoa</taxon>
        <taxon>Nematoda</taxon>
        <taxon>Chromadorea</taxon>
        <taxon>Rhabditida</taxon>
        <taxon>Spirurina</taxon>
        <taxon>Ascaridomorpha</taxon>
        <taxon>Ascaridoidea</taxon>
        <taxon>Anisakidae</taxon>
        <taxon>Anisakis</taxon>
        <taxon>Anisakis simplex complex</taxon>
    </lineage>
</organism>
<proteinExistence type="predicted"/>
<reference evidence="2 3" key="2">
    <citation type="submission" date="2018-11" db="EMBL/GenBank/DDBJ databases">
        <authorList>
            <consortium name="Pathogen Informatics"/>
        </authorList>
    </citation>
    <scope>NUCLEOTIDE SEQUENCE [LARGE SCALE GENOMIC DNA]</scope>
</reference>
<evidence type="ECO:0000313" key="4">
    <source>
        <dbReference type="WBParaSite" id="ASIM_0001668801-mRNA-1"/>
    </source>
</evidence>
<feature type="region of interest" description="Disordered" evidence="1">
    <location>
        <begin position="108"/>
        <end position="145"/>
    </location>
</feature>
<dbReference type="Proteomes" id="UP000267096">
    <property type="component" value="Unassembled WGS sequence"/>
</dbReference>
<feature type="compositionally biased region" description="Low complexity" evidence="1">
    <location>
        <begin position="108"/>
        <end position="117"/>
    </location>
</feature>
<dbReference type="WBParaSite" id="ASIM_0001668801-mRNA-1">
    <property type="protein sequence ID" value="ASIM_0001668801-mRNA-1"/>
    <property type="gene ID" value="ASIM_0001668801"/>
</dbReference>
<sequence>MEESSGLGVSNGPTLDLTAHLDETSRIQRCLLSQQLQNARAEHQLKLIAIENARIDQKLKQIELQKRLIELDTLKQQHQTQLDKFNIVTPSSLSNGFNCCNSDLNSNNVDISDNNNEINKEDSITSPNKTKSKATKLENSTNAGK</sequence>
<evidence type="ECO:0000256" key="1">
    <source>
        <dbReference type="SAM" id="MobiDB-lite"/>
    </source>
</evidence>
<dbReference type="AlphaFoldDB" id="A0A0M3K6U7"/>